<dbReference type="PANTHER" id="PTHR42693:SF53">
    <property type="entry name" value="ENDO-4-O-SULFATASE"/>
    <property type="match status" value="1"/>
</dbReference>
<dbReference type="InterPro" id="IPR024607">
    <property type="entry name" value="Sulfatase_CS"/>
</dbReference>
<evidence type="ECO:0000259" key="5">
    <source>
        <dbReference type="Pfam" id="PF00884"/>
    </source>
</evidence>
<dbReference type="PANTHER" id="PTHR42693">
    <property type="entry name" value="ARYLSULFATASE FAMILY MEMBER"/>
    <property type="match status" value="1"/>
</dbReference>
<organism evidence="6 7">
    <name type="scientific">Jiangella asiatica</name>
    <dbReference type="NCBI Taxonomy" id="2530372"/>
    <lineage>
        <taxon>Bacteria</taxon>
        <taxon>Bacillati</taxon>
        <taxon>Actinomycetota</taxon>
        <taxon>Actinomycetes</taxon>
        <taxon>Jiangellales</taxon>
        <taxon>Jiangellaceae</taxon>
        <taxon>Jiangella</taxon>
    </lineage>
</organism>
<keyword evidence="4" id="KW-0106">Calcium</keyword>
<dbReference type="GO" id="GO:0004065">
    <property type="term" value="F:arylsulfatase activity"/>
    <property type="evidence" value="ECO:0007669"/>
    <property type="project" value="TreeGrafter"/>
</dbReference>
<evidence type="ECO:0000256" key="3">
    <source>
        <dbReference type="ARBA" id="ARBA00022801"/>
    </source>
</evidence>
<name>A0A4R5DUY9_9ACTN</name>
<protein>
    <submittedName>
        <fullName evidence="6">Sulfatase</fullName>
    </submittedName>
</protein>
<keyword evidence="3" id="KW-0378">Hydrolase</keyword>
<accession>A0A4R5DUY9</accession>
<reference evidence="6 7" key="1">
    <citation type="submission" date="2019-03" db="EMBL/GenBank/DDBJ databases">
        <title>Draft genome sequences of novel Actinobacteria.</title>
        <authorList>
            <person name="Sahin N."/>
            <person name="Ay H."/>
            <person name="Saygin H."/>
        </authorList>
    </citation>
    <scope>NUCLEOTIDE SEQUENCE [LARGE SCALE GENOMIC DNA]</scope>
    <source>
        <strain evidence="6 7">5K138</strain>
    </source>
</reference>
<evidence type="ECO:0000313" key="7">
    <source>
        <dbReference type="Proteomes" id="UP000294739"/>
    </source>
</evidence>
<dbReference type="InParanoid" id="A0A4R5DUY9"/>
<dbReference type="InterPro" id="IPR050738">
    <property type="entry name" value="Sulfatase"/>
</dbReference>
<dbReference type="InterPro" id="IPR000917">
    <property type="entry name" value="Sulfatase_N"/>
</dbReference>
<dbReference type="Proteomes" id="UP000294739">
    <property type="component" value="Unassembled WGS sequence"/>
</dbReference>
<evidence type="ECO:0000313" key="6">
    <source>
        <dbReference type="EMBL" id="TDE15971.1"/>
    </source>
</evidence>
<comment type="similarity">
    <text evidence="1">Belongs to the sulfatase family.</text>
</comment>
<keyword evidence="2" id="KW-0479">Metal-binding</keyword>
<sequence length="497" mass="55229">MPQVDRLNVVVVMADDLAIWALGCYGNAEIRTPHIDALARGGTRFTEFYCTSPVCSPSRASMLTGRIPSAHGVHDWIRGGNGQDDPGISYLAGQASYPRIMADAGYTCGISGKWHLGDSPSPQQGYTHWFVHPSGGGRYHDAVMYRDGRRVATQGYLTDVITDDAVGFLRARADDDAPFLLNVNFTAPHSPWVDQHPADLVDSYADCEFASCPQETRHPWIEQHPIEMDNTEQNADPARGPVTIRDHLQGYFAAVTALDRCVGRLVGELRALSLEESTLLLVTSDNGFNCGHHGIWGKGNATFPQNMYDSSVKVPMIASLPGRVPVAEVDSMLSGYDLLPTLLEVTGLADRLPTGLPGRSFLPDLEGRDAGPDRPVVVYDEFGPTRMIRTREVKYVHRYPYGPHELYDLVRDPDERINLLLDQRVLDRDEPDRLTRAAELRTHLERWFDRYADPRRDGRVQAVTGRGQLLPVGQPGAEAFHQFEARKELDASYRDPA</sequence>
<dbReference type="Pfam" id="PF00884">
    <property type="entry name" value="Sulfatase"/>
    <property type="match status" value="1"/>
</dbReference>
<dbReference type="SUPFAM" id="SSF53649">
    <property type="entry name" value="Alkaline phosphatase-like"/>
    <property type="match status" value="1"/>
</dbReference>
<dbReference type="AlphaFoldDB" id="A0A4R5DUY9"/>
<dbReference type="EMBL" id="SMKZ01000001">
    <property type="protein sequence ID" value="TDE15971.1"/>
    <property type="molecule type" value="Genomic_DNA"/>
</dbReference>
<evidence type="ECO:0000256" key="1">
    <source>
        <dbReference type="ARBA" id="ARBA00008779"/>
    </source>
</evidence>
<dbReference type="Gene3D" id="3.40.720.10">
    <property type="entry name" value="Alkaline Phosphatase, subunit A"/>
    <property type="match status" value="1"/>
</dbReference>
<proteinExistence type="inferred from homology"/>
<evidence type="ECO:0000256" key="4">
    <source>
        <dbReference type="ARBA" id="ARBA00022837"/>
    </source>
</evidence>
<feature type="domain" description="Sulfatase N-terminal" evidence="5">
    <location>
        <begin position="8"/>
        <end position="347"/>
    </location>
</feature>
<dbReference type="PROSITE" id="PS00523">
    <property type="entry name" value="SULFATASE_1"/>
    <property type="match status" value="1"/>
</dbReference>
<dbReference type="OrthoDB" id="9777306at2"/>
<comment type="caution">
    <text evidence="6">The sequence shown here is derived from an EMBL/GenBank/DDBJ whole genome shotgun (WGS) entry which is preliminary data.</text>
</comment>
<keyword evidence="7" id="KW-1185">Reference proteome</keyword>
<dbReference type="RefSeq" id="WP_131890200.1">
    <property type="nucleotide sequence ID" value="NZ_SMKZ01000001.1"/>
</dbReference>
<evidence type="ECO:0000256" key="2">
    <source>
        <dbReference type="ARBA" id="ARBA00022723"/>
    </source>
</evidence>
<dbReference type="GO" id="GO:0046872">
    <property type="term" value="F:metal ion binding"/>
    <property type="evidence" value="ECO:0007669"/>
    <property type="project" value="UniProtKB-KW"/>
</dbReference>
<dbReference type="InterPro" id="IPR017850">
    <property type="entry name" value="Alkaline_phosphatase_core_sf"/>
</dbReference>
<gene>
    <name evidence="6" type="ORF">E1269_01385</name>
</gene>